<keyword evidence="1" id="KW-0472">Membrane</keyword>
<comment type="caution">
    <text evidence="2">The sequence shown here is derived from an EMBL/GenBank/DDBJ whole genome shotgun (WGS) entry which is preliminary data.</text>
</comment>
<dbReference type="Proteomes" id="UP000581135">
    <property type="component" value="Unassembled WGS sequence"/>
</dbReference>
<feature type="transmembrane region" description="Helical" evidence="1">
    <location>
        <begin position="128"/>
        <end position="148"/>
    </location>
</feature>
<feature type="transmembrane region" description="Helical" evidence="1">
    <location>
        <begin position="58"/>
        <end position="85"/>
    </location>
</feature>
<keyword evidence="3" id="KW-1185">Reference proteome</keyword>
<dbReference type="AlphaFoldDB" id="A0A839SPN9"/>
<evidence type="ECO:0000256" key="1">
    <source>
        <dbReference type="SAM" id="Phobius"/>
    </source>
</evidence>
<feature type="transmembrane region" description="Helical" evidence="1">
    <location>
        <begin position="168"/>
        <end position="190"/>
    </location>
</feature>
<feature type="transmembrane region" description="Helical" evidence="1">
    <location>
        <begin position="105"/>
        <end position="121"/>
    </location>
</feature>
<accession>A0A839SPN9</accession>
<dbReference type="Pfam" id="PF09997">
    <property type="entry name" value="DUF2238"/>
    <property type="match status" value="1"/>
</dbReference>
<evidence type="ECO:0000313" key="3">
    <source>
        <dbReference type="Proteomes" id="UP000581135"/>
    </source>
</evidence>
<sequence>MQKHEWAVLVFTASYVVGFGIYFISIGNNEFLWYIATLIGFMLLIAYGAKRAQFPAMLLWLLSIWGLAHMAGGGVVIDGAVLYAYRLLDIVGTGELSILKYDQVVHFYGFGVTALVLRHLLRRNFPVLAGTATLFCYPILGSMGLGGLNEIIEFAAVMALPNTNVGGYYNTALDLLFNTAGAITAVALITKLERSA</sequence>
<name>A0A839SPN9_9PROT</name>
<reference evidence="2 3" key="1">
    <citation type="submission" date="2020-08" db="EMBL/GenBank/DDBJ databases">
        <title>Genomic Encyclopedia of Type Strains, Phase III (KMG-III): the genomes of soil and plant-associated and newly described type strains.</title>
        <authorList>
            <person name="Whitman W."/>
        </authorList>
    </citation>
    <scope>NUCLEOTIDE SEQUENCE [LARGE SCALE GENOMIC DNA]</scope>
    <source>
        <strain evidence="2 3">CECT 8803</strain>
    </source>
</reference>
<dbReference type="RefSeq" id="WP_221205657.1">
    <property type="nucleotide sequence ID" value="NZ_JACHXA010000001.1"/>
</dbReference>
<feature type="transmembrane region" description="Helical" evidence="1">
    <location>
        <begin position="7"/>
        <end position="25"/>
    </location>
</feature>
<feature type="transmembrane region" description="Helical" evidence="1">
    <location>
        <begin position="31"/>
        <end position="49"/>
    </location>
</feature>
<organism evidence="2 3">
    <name type="scientific">Limibacillus halophilus</name>
    <dbReference type="NCBI Taxonomy" id="1579333"/>
    <lineage>
        <taxon>Bacteria</taxon>
        <taxon>Pseudomonadati</taxon>
        <taxon>Pseudomonadota</taxon>
        <taxon>Alphaproteobacteria</taxon>
        <taxon>Rhodospirillales</taxon>
        <taxon>Rhodovibrionaceae</taxon>
        <taxon>Limibacillus</taxon>
    </lineage>
</organism>
<keyword evidence="1" id="KW-0812">Transmembrane</keyword>
<gene>
    <name evidence="2" type="ORF">FHR98_000089</name>
</gene>
<keyword evidence="1" id="KW-1133">Transmembrane helix</keyword>
<evidence type="ECO:0000313" key="2">
    <source>
        <dbReference type="EMBL" id="MBB3063824.1"/>
    </source>
</evidence>
<proteinExistence type="predicted"/>
<dbReference type="EMBL" id="JACHXA010000001">
    <property type="protein sequence ID" value="MBB3063824.1"/>
    <property type="molecule type" value="Genomic_DNA"/>
</dbReference>
<protein>
    <submittedName>
        <fullName evidence="2">Putative membrane protein YjdF</fullName>
    </submittedName>
</protein>
<dbReference type="InterPro" id="IPR014509">
    <property type="entry name" value="YjdF-like"/>
</dbReference>